<dbReference type="GO" id="GO:0004519">
    <property type="term" value="F:endonuclease activity"/>
    <property type="evidence" value="ECO:0007669"/>
    <property type="project" value="UniProtKB-KW"/>
</dbReference>
<protein>
    <submittedName>
        <fullName evidence="1">HNH endonuclease bacteriophage, HNH Endonuclease, DNA.52A</fullName>
    </submittedName>
</protein>
<keyword evidence="1" id="KW-0540">Nuclease</keyword>
<reference evidence="1" key="1">
    <citation type="journal article" date="2021" name="Proc. Natl. Acad. Sci. U.S.A.">
        <title>A Catalog of Tens of Thousands of Viruses from Human Metagenomes Reveals Hidden Associations with Chronic Diseases.</title>
        <authorList>
            <person name="Tisza M.J."/>
            <person name="Buck C.B."/>
        </authorList>
    </citation>
    <scope>NUCLEOTIDE SEQUENCE</scope>
    <source>
        <strain evidence="1">CtcK97</strain>
    </source>
</reference>
<accession>A0A8S5UAT2</accession>
<sequence>MLSYDELRHLHTFEERLEYLSLNGAFFGETFGGSRWLNQSFYQSDIWREARTQVIARDLGCDLGLEGYEIHDGIVVHHINPLTPRQCENFDPCMWDTNNLICVSRDTHNAIHYGTKALALDDFDPRSPGDTKLW</sequence>
<keyword evidence="1" id="KW-0255">Endonuclease</keyword>
<name>A0A8S5UAT2_9CAUD</name>
<evidence type="ECO:0000313" key="1">
    <source>
        <dbReference type="EMBL" id="DAF91605.1"/>
    </source>
</evidence>
<dbReference type="EMBL" id="BK016058">
    <property type="protein sequence ID" value="DAF91605.1"/>
    <property type="molecule type" value="Genomic_DNA"/>
</dbReference>
<proteinExistence type="predicted"/>
<organism evidence="1">
    <name type="scientific">Siphoviridae sp. ctcK97</name>
    <dbReference type="NCBI Taxonomy" id="2825571"/>
    <lineage>
        <taxon>Viruses</taxon>
        <taxon>Duplodnaviria</taxon>
        <taxon>Heunggongvirae</taxon>
        <taxon>Uroviricota</taxon>
        <taxon>Caudoviricetes</taxon>
    </lineage>
</organism>
<keyword evidence="1" id="KW-0378">Hydrolase</keyword>